<feature type="transmembrane region" description="Helical" evidence="7">
    <location>
        <begin position="73"/>
        <end position="106"/>
    </location>
</feature>
<evidence type="ECO:0000256" key="5">
    <source>
        <dbReference type="ARBA" id="ARBA00023004"/>
    </source>
</evidence>
<organism evidence="9 10">
    <name type="scientific">Candidatus Desulfobia pelagia</name>
    <dbReference type="NCBI Taxonomy" id="2841692"/>
    <lineage>
        <taxon>Bacteria</taxon>
        <taxon>Pseudomonadati</taxon>
        <taxon>Thermodesulfobacteriota</taxon>
        <taxon>Desulfobulbia</taxon>
        <taxon>Desulfobulbales</taxon>
        <taxon>Desulfobulbaceae</taxon>
        <taxon>Candidatus Desulfobia</taxon>
    </lineage>
</organism>
<evidence type="ECO:0000256" key="4">
    <source>
        <dbReference type="ARBA" id="ARBA00022982"/>
    </source>
</evidence>
<dbReference type="GO" id="GO:0005886">
    <property type="term" value="C:plasma membrane"/>
    <property type="evidence" value="ECO:0007669"/>
    <property type="project" value="TreeGrafter"/>
</dbReference>
<dbReference type="EMBL" id="JACNJZ010000171">
    <property type="protein sequence ID" value="MBC8318642.1"/>
    <property type="molecule type" value="Genomic_DNA"/>
</dbReference>
<keyword evidence="5" id="KW-0408">Iron</keyword>
<reference evidence="9 10" key="1">
    <citation type="submission" date="2020-08" db="EMBL/GenBank/DDBJ databases">
        <title>Bridging the membrane lipid divide: bacteria of the FCB group superphylum have the potential to synthesize archaeal ether lipids.</title>
        <authorList>
            <person name="Villanueva L."/>
            <person name="Von Meijenfeldt F.A.B."/>
            <person name="Westbye A.B."/>
            <person name="Yadav S."/>
            <person name="Hopmans E.C."/>
            <person name="Dutilh B.E."/>
            <person name="Sinninghe Damste J.S."/>
        </authorList>
    </citation>
    <scope>NUCLEOTIDE SEQUENCE [LARGE SCALE GENOMIC DNA]</scope>
    <source>
        <strain evidence="9">NIOZ-UU47</strain>
    </source>
</reference>
<keyword evidence="7" id="KW-0472">Membrane</keyword>
<feature type="transmembrane region" description="Helical" evidence="7">
    <location>
        <begin position="165"/>
        <end position="187"/>
    </location>
</feature>
<protein>
    <submittedName>
        <fullName evidence="9">4Fe-4S binding protein</fullName>
    </submittedName>
</protein>
<keyword evidence="3" id="KW-0479">Metal-binding</keyword>
<dbReference type="GO" id="GO:0046872">
    <property type="term" value="F:metal ion binding"/>
    <property type="evidence" value="ECO:0007669"/>
    <property type="project" value="UniProtKB-KW"/>
</dbReference>
<dbReference type="AlphaFoldDB" id="A0A8J6NF94"/>
<name>A0A8J6NF94_9BACT</name>
<gene>
    <name evidence="9" type="ORF">H8E41_12125</name>
</gene>
<keyword evidence="7" id="KW-0812">Transmembrane</keyword>
<evidence type="ECO:0000259" key="8">
    <source>
        <dbReference type="PROSITE" id="PS51379"/>
    </source>
</evidence>
<evidence type="ECO:0000256" key="3">
    <source>
        <dbReference type="ARBA" id="ARBA00022723"/>
    </source>
</evidence>
<dbReference type="PROSITE" id="PS51379">
    <property type="entry name" value="4FE4S_FER_2"/>
    <property type="match status" value="1"/>
</dbReference>
<evidence type="ECO:0000256" key="1">
    <source>
        <dbReference type="ARBA" id="ARBA00022448"/>
    </source>
</evidence>
<keyword evidence="4" id="KW-0249">Electron transport</keyword>
<dbReference type="PROSITE" id="PS00198">
    <property type="entry name" value="4FE4S_FER_1"/>
    <property type="match status" value="1"/>
</dbReference>
<keyword evidence="7" id="KW-1133">Transmembrane helix</keyword>
<proteinExistence type="predicted"/>
<evidence type="ECO:0000313" key="9">
    <source>
        <dbReference type="EMBL" id="MBC8318642.1"/>
    </source>
</evidence>
<comment type="caution">
    <text evidence="9">The sequence shown here is derived from an EMBL/GenBank/DDBJ whole genome shotgun (WGS) entry which is preliminary data.</text>
</comment>
<evidence type="ECO:0000256" key="2">
    <source>
        <dbReference type="ARBA" id="ARBA00022485"/>
    </source>
</evidence>
<accession>A0A8J6NF94</accession>
<feature type="transmembrane region" description="Helical" evidence="7">
    <location>
        <begin position="18"/>
        <end position="38"/>
    </location>
</feature>
<sequence>MVEKEKTFPRQHIRRWRLLVQAGAFLLLIITPLVNYYLHIHFVQGWYQSLGIGKLWFVSPLEGLESLLVAKIIYLPLLIGMVVPVLVAFFLGRVFCGWICPVHFLSDMSDRLIHLFARKKRRKDRLLLPRQIFWFVLVADIFIAMVLGAPLFVIFSPPGLIGREIMRAVFFHTLALEGLIVVAVLIANLVTSRFFCRYFCPLGALLALIGGKRRLRIHHDQDTCTECGLCQRSCPLGLNPALKEGASLYCWNCGECVEVCGPGALCLRWETRSQGQRGE</sequence>
<dbReference type="Pfam" id="PF12801">
    <property type="entry name" value="Fer4_5"/>
    <property type="match status" value="2"/>
</dbReference>
<evidence type="ECO:0000256" key="7">
    <source>
        <dbReference type="SAM" id="Phobius"/>
    </source>
</evidence>
<dbReference type="InterPro" id="IPR051684">
    <property type="entry name" value="Electron_Trans/Redox"/>
</dbReference>
<evidence type="ECO:0000256" key="6">
    <source>
        <dbReference type="ARBA" id="ARBA00023014"/>
    </source>
</evidence>
<keyword evidence="6" id="KW-0411">Iron-sulfur</keyword>
<evidence type="ECO:0000313" key="10">
    <source>
        <dbReference type="Proteomes" id="UP000614424"/>
    </source>
</evidence>
<dbReference type="Gene3D" id="3.30.70.20">
    <property type="match status" value="1"/>
</dbReference>
<dbReference type="InterPro" id="IPR017896">
    <property type="entry name" value="4Fe4S_Fe-S-bd"/>
</dbReference>
<feature type="domain" description="4Fe-4S ferredoxin-type" evidence="8">
    <location>
        <begin position="215"/>
        <end position="245"/>
    </location>
</feature>
<dbReference type="GO" id="GO:0051539">
    <property type="term" value="F:4 iron, 4 sulfur cluster binding"/>
    <property type="evidence" value="ECO:0007669"/>
    <property type="project" value="UniProtKB-KW"/>
</dbReference>
<dbReference type="PANTHER" id="PTHR30176">
    <property type="entry name" value="FERREDOXIN-TYPE PROTEIN NAPH"/>
    <property type="match status" value="1"/>
</dbReference>
<dbReference type="PANTHER" id="PTHR30176:SF3">
    <property type="entry name" value="FERREDOXIN-TYPE PROTEIN NAPH"/>
    <property type="match status" value="1"/>
</dbReference>
<dbReference type="InterPro" id="IPR017900">
    <property type="entry name" value="4Fe4S_Fe_S_CS"/>
</dbReference>
<keyword evidence="2" id="KW-0004">4Fe-4S</keyword>
<feature type="transmembrane region" description="Helical" evidence="7">
    <location>
        <begin position="127"/>
        <end position="153"/>
    </location>
</feature>
<dbReference type="Proteomes" id="UP000614424">
    <property type="component" value="Unassembled WGS sequence"/>
</dbReference>
<dbReference type="SUPFAM" id="SSF54862">
    <property type="entry name" value="4Fe-4S ferredoxins"/>
    <property type="match status" value="1"/>
</dbReference>
<keyword evidence="1" id="KW-0813">Transport</keyword>